<proteinExistence type="predicted"/>
<sequence>MCLALIAVKQHPEYPIIILSNRDEFYIRPTEPAHYWQDSPRLFAGQDLVGGGSWLGINKNGQFALVTNYRNPKAYDTSLLSRGVLVKEYLQKNIDPYAYIKTISPSAHQYNLYSLIVGNLNEIFYYSNVEEKTIKLKPGLYGLSNHLLDTPWYKVSRIKKLFKQALSRQVAANTPDQIEAHLFPILEDQTPAPDNLLPKTGVTQDLEKALSSIFVNIPQHDYGTRNSTLLLFSKNKVYFSEKVFKNAKMIFNQRQNIILTT</sequence>
<evidence type="ECO:0000313" key="2">
    <source>
        <dbReference type="Proteomes" id="UP000032430"/>
    </source>
</evidence>
<reference evidence="2" key="1">
    <citation type="submission" date="2014-09" db="EMBL/GenBank/DDBJ databases">
        <authorList>
            <person name="Gomez-Valero L."/>
        </authorList>
    </citation>
    <scope>NUCLEOTIDE SEQUENCE [LARGE SCALE GENOMIC DNA]</scope>
    <source>
        <strain evidence="2">ATCC700992</strain>
    </source>
</reference>
<dbReference type="HOGENOM" id="CLU_047037_1_1_6"/>
<dbReference type="InterPro" id="IPR008551">
    <property type="entry name" value="TANGO2"/>
</dbReference>
<gene>
    <name evidence="1" type="ORF">LFA_2077</name>
</gene>
<evidence type="ECO:0000313" key="1">
    <source>
        <dbReference type="EMBL" id="CEG57462.1"/>
    </source>
</evidence>
<accession>A0A098G4S0</accession>
<organism evidence="1 2">
    <name type="scientific">Legionella fallonii LLAP-10</name>
    <dbReference type="NCBI Taxonomy" id="1212491"/>
    <lineage>
        <taxon>Bacteria</taxon>
        <taxon>Pseudomonadati</taxon>
        <taxon>Pseudomonadota</taxon>
        <taxon>Gammaproteobacteria</taxon>
        <taxon>Legionellales</taxon>
        <taxon>Legionellaceae</taxon>
        <taxon>Legionella</taxon>
    </lineage>
</organism>
<keyword evidence="2" id="KW-1185">Reference proteome</keyword>
<dbReference type="OrthoDB" id="4380123at2"/>
<dbReference type="RefSeq" id="WP_045095959.1">
    <property type="nucleotide sequence ID" value="NZ_LN614827.1"/>
</dbReference>
<dbReference type="Pfam" id="PF05742">
    <property type="entry name" value="TANGO2"/>
    <property type="match status" value="1"/>
</dbReference>
<dbReference type="AlphaFoldDB" id="A0A098G4S0"/>
<dbReference type="EMBL" id="LN614827">
    <property type="protein sequence ID" value="CEG57462.1"/>
    <property type="molecule type" value="Genomic_DNA"/>
</dbReference>
<dbReference type="KEGG" id="lfa:LFA_2077"/>
<name>A0A098G4S0_9GAMM</name>
<protein>
    <recommendedName>
        <fullName evidence="3">NRDE family protein</fullName>
    </recommendedName>
</protein>
<dbReference type="Proteomes" id="UP000032430">
    <property type="component" value="Chromosome I"/>
</dbReference>
<dbReference type="PANTHER" id="PTHR17985:SF8">
    <property type="entry name" value="TRANSPORT AND GOLGI ORGANIZATION PROTEIN 2 HOMOLOG"/>
    <property type="match status" value="1"/>
</dbReference>
<dbReference type="PANTHER" id="PTHR17985">
    <property type="entry name" value="SER/THR-RICH PROTEIN T10 IN DGCR REGION"/>
    <property type="match status" value="1"/>
</dbReference>
<evidence type="ECO:0008006" key="3">
    <source>
        <dbReference type="Google" id="ProtNLM"/>
    </source>
</evidence>